<protein>
    <submittedName>
        <fullName evidence="1">Uncharacterized protein</fullName>
    </submittedName>
</protein>
<dbReference type="EMBL" id="GBXM01020332">
    <property type="protein sequence ID" value="JAH88245.1"/>
    <property type="molecule type" value="Transcribed_RNA"/>
</dbReference>
<sequence>MLHHKPSVRDCRSASASPVRTPCTLWYIPCVRWL</sequence>
<name>A0A0E9WFC6_ANGAN</name>
<reference evidence="1" key="1">
    <citation type="submission" date="2014-11" db="EMBL/GenBank/DDBJ databases">
        <authorList>
            <person name="Amaro Gonzalez C."/>
        </authorList>
    </citation>
    <scope>NUCLEOTIDE SEQUENCE</scope>
</reference>
<organism evidence="1">
    <name type="scientific">Anguilla anguilla</name>
    <name type="common">European freshwater eel</name>
    <name type="synonym">Muraena anguilla</name>
    <dbReference type="NCBI Taxonomy" id="7936"/>
    <lineage>
        <taxon>Eukaryota</taxon>
        <taxon>Metazoa</taxon>
        <taxon>Chordata</taxon>
        <taxon>Craniata</taxon>
        <taxon>Vertebrata</taxon>
        <taxon>Euteleostomi</taxon>
        <taxon>Actinopterygii</taxon>
        <taxon>Neopterygii</taxon>
        <taxon>Teleostei</taxon>
        <taxon>Anguilliformes</taxon>
        <taxon>Anguillidae</taxon>
        <taxon>Anguilla</taxon>
    </lineage>
</organism>
<proteinExistence type="predicted"/>
<accession>A0A0E9WFC6</accession>
<dbReference type="AlphaFoldDB" id="A0A0E9WFC6"/>
<reference evidence="1" key="2">
    <citation type="journal article" date="2015" name="Fish Shellfish Immunol.">
        <title>Early steps in the European eel (Anguilla anguilla)-Vibrio vulnificus interaction in the gills: Role of the RtxA13 toxin.</title>
        <authorList>
            <person name="Callol A."/>
            <person name="Pajuelo D."/>
            <person name="Ebbesson L."/>
            <person name="Teles M."/>
            <person name="MacKenzie S."/>
            <person name="Amaro C."/>
        </authorList>
    </citation>
    <scope>NUCLEOTIDE SEQUENCE</scope>
</reference>
<evidence type="ECO:0000313" key="1">
    <source>
        <dbReference type="EMBL" id="JAH88245.1"/>
    </source>
</evidence>